<dbReference type="PANTHER" id="PTHR33941:SF11">
    <property type="entry name" value="BACTERIAL MICROCOMPARTMENT SHELL PROTEIN PDUJ"/>
    <property type="match status" value="1"/>
</dbReference>
<feature type="non-terminal residue" evidence="2">
    <location>
        <position position="120"/>
    </location>
</feature>
<gene>
    <name evidence="2" type="ORF">S01H1_49247</name>
</gene>
<dbReference type="SUPFAM" id="SSF143414">
    <property type="entry name" value="CcmK-like"/>
    <property type="match status" value="1"/>
</dbReference>
<dbReference type="InterPro" id="IPR037233">
    <property type="entry name" value="CcmK-like_sf"/>
</dbReference>
<dbReference type="PANTHER" id="PTHR33941">
    <property type="entry name" value="PROPANEDIOL UTILIZATION PROTEIN PDUA"/>
    <property type="match status" value="1"/>
</dbReference>
<reference evidence="2" key="1">
    <citation type="journal article" date="2014" name="Front. Microbiol.">
        <title>High frequency of phylogenetically diverse reductive dehalogenase-homologous genes in deep subseafloor sedimentary metagenomes.</title>
        <authorList>
            <person name="Kawai M."/>
            <person name="Futagami T."/>
            <person name="Toyoda A."/>
            <person name="Takaki Y."/>
            <person name="Nishi S."/>
            <person name="Hori S."/>
            <person name="Arai W."/>
            <person name="Tsubouchi T."/>
            <person name="Morono Y."/>
            <person name="Uchiyama I."/>
            <person name="Ito T."/>
            <person name="Fujiyama A."/>
            <person name="Inagaki F."/>
            <person name="Takami H."/>
        </authorList>
    </citation>
    <scope>NUCLEOTIDE SEQUENCE</scope>
    <source>
        <strain evidence="2">Expedition CK06-06</strain>
    </source>
</reference>
<organism evidence="2">
    <name type="scientific">marine sediment metagenome</name>
    <dbReference type="NCBI Taxonomy" id="412755"/>
    <lineage>
        <taxon>unclassified sequences</taxon>
        <taxon>metagenomes</taxon>
        <taxon>ecological metagenomes</taxon>
    </lineage>
</organism>
<sequence>MPEYPAIALIELSSIAAGMHTADAMLKKASLAMVKAGTVQRGRYLVLVGGSVGAVNESYAEGLRVGAHAVLDSVILPEVHPAVHDAVLGTRLSEPRDALGVIETSTVAAVVHAADAGIKA</sequence>
<dbReference type="InterPro" id="IPR044872">
    <property type="entry name" value="CcmK/CsoS1_BMC"/>
</dbReference>
<comment type="caution">
    <text evidence="2">The sequence shown here is derived from an EMBL/GenBank/DDBJ whole genome shotgun (WGS) entry which is preliminary data.</text>
</comment>
<dbReference type="SMART" id="SM00877">
    <property type="entry name" value="BMC"/>
    <property type="match status" value="1"/>
</dbReference>
<proteinExistence type="predicted"/>
<dbReference type="AlphaFoldDB" id="X0VQM7"/>
<dbReference type="PROSITE" id="PS51930">
    <property type="entry name" value="BMC_2"/>
    <property type="match status" value="2"/>
</dbReference>
<feature type="domain" description="BMC" evidence="1">
    <location>
        <begin position="98"/>
        <end position="120"/>
    </location>
</feature>
<dbReference type="CDD" id="cd07053">
    <property type="entry name" value="BMC_PduT_repeat1"/>
    <property type="match status" value="1"/>
</dbReference>
<protein>
    <recommendedName>
        <fullName evidence="1">BMC domain-containing protein</fullName>
    </recommendedName>
</protein>
<dbReference type="Pfam" id="PF00936">
    <property type="entry name" value="BMC"/>
    <property type="match status" value="1"/>
</dbReference>
<dbReference type="EMBL" id="BARS01031665">
    <property type="protein sequence ID" value="GAG20704.1"/>
    <property type="molecule type" value="Genomic_DNA"/>
</dbReference>
<name>X0VQM7_9ZZZZ</name>
<dbReference type="Gene3D" id="3.30.70.1710">
    <property type="match status" value="2"/>
</dbReference>
<dbReference type="GO" id="GO:0031469">
    <property type="term" value="C:bacterial microcompartment"/>
    <property type="evidence" value="ECO:0007669"/>
    <property type="project" value="InterPro"/>
</dbReference>
<evidence type="ECO:0000259" key="1">
    <source>
        <dbReference type="PROSITE" id="PS51930"/>
    </source>
</evidence>
<dbReference type="InterPro" id="IPR050575">
    <property type="entry name" value="BMC_shell"/>
</dbReference>
<accession>X0VQM7</accession>
<feature type="domain" description="BMC" evidence="1">
    <location>
        <begin position="6"/>
        <end position="88"/>
    </location>
</feature>
<dbReference type="InterPro" id="IPR000249">
    <property type="entry name" value="BMC_dom"/>
</dbReference>
<evidence type="ECO:0000313" key="2">
    <source>
        <dbReference type="EMBL" id="GAG20704.1"/>
    </source>
</evidence>